<reference evidence="2" key="1">
    <citation type="journal article" date="2015" name="Nat. Genet.">
        <title>The genome and transcriptome of the zoonotic hookworm Ancylostoma ceylanicum identify infection-specific gene families.</title>
        <authorList>
            <person name="Schwarz E.M."/>
            <person name="Hu Y."/>
            <person name="Antoshechkin I."/>
            <person name="Miller M.M."/>
            <person name="Sternberg P.W."/>
            <person name="Aroian R.V."/>
        </authorList>
    </citation>
    <scope>NUCLEOTIDE SEQUENCE</scope>
    <source>
        <strain evidence="2">HY135</strain>
    </source>
</reference>
<accession>A0A016VWL8</accession>
<dbReference type="Proteomes" id="UP000024635">
    <property type="component" value="Unassembled WGS sequence"/>
</dbReference>
<name>A0A016VWL8_9BILA</name>
<proteinExistence type="predicted"/>
<evidence type="ECO:0000313" key="1">
    <source>
        <dbReference type="EMBL" id="EYC31138.1"/>
    </source>
</evidence>
<dbReference type="AlphaFoldDB" id="A0A016VWL8"/>
<comment type="caution">
    <text evidence="1">The sequence shown here is derived from an EMBL/GenBank/DDBJ whole genome shotgun (WGS) entry which is preliminary data.</text>
</comment>
<evidence type="ECO:0000313" key="2">
    <source>
        <dbReference type="Proteomes" id="UP000024635"/>
    </source>
</evidence>
<gene>
    <name evidence="1" type="primary">Acey_s0004.g1978</name>
    <name evidence="1" type="ORF">Y032_0004g1978</name>
</gene>
<sequence>MATWWSQLARIKKRVELVKGISRICILSLLHYISEIKQQIRWRGGITRSLAALSIAVVLSTTSHACTNPAETTSTNTSTKWVQFAPDVEEANVMVKLFAVGENRWTTKTSRERTLYNRLLEMDIVSIYKSSQRILDTYPSISLKRVQFVKHF</sequence>
<organism evidence="1 2">
    <name type="scientific">Ancylostoma ceylanicum</name>
    <dbReference type="NCBI Taxonomy" id="53326"/>
    <lineage>
        <taxon>Eukaryota</taxon>
        <taxon>Metazoa</taxon>
        <taxon>Ecdysozoa</taxon>
        <taxon>Nematoda</taxon>
        <taxon>Chromadorea</taxon>
        <taxon>Rhabditida</taxon>
        <taxon>Rhabditina</taxon>
        <taxon>Rhabditomorpha</taxon>
        <taxon>Strongyloidea</taxon>
        <taxon>Ancylostomatidae</taxon>
        <taxon>Ancylostomatinae</taxon>
        <taxon>Ancylostoma</taxon>
    </lineage>
</organism>
<keyword evidence="2" id="KW-1185">Reference proteome</keyword>
<dbReference type="EMBL" id="JARK01001340">
    <property type="protein sequence ID" value="EYC31138.1"/>
    <property type="molecule type" value="Genomic_DNA"/>
</dbReference>
<protein>
    <submittedName>
        <fullName evidence="1">Uncharacterized protein</fullName>
    </submittedName>
</protein>